<proteinExistence type="predicted"/>
<evidence type="ECO:0000313" key="3">
    <source>
        <dbReference type="Proteomes" id="UP000186817"/>
    </source>
</evidence>
<keyword evidence="3" id="KW-1185">Reference proteome</keyword>
<dbReference type="OrthoDB" id="431833at2759"/>
<feature type="region of interest" description="Disordered" evidence="1">
    <location>
        <begin position="102"/>
        <end position="203"/>
    </location>
</feature>
<sequence length="762" mass="85052">MTEFVCSRLAWSYSNTGPIRIPSTMPWYYGWIFVSEDVWTEPDRRWSYWSDDDWSDDDWSDYYDYNTWWEHEPKEQLVQRSRSNLKLVKCRRSEAMEALDAYASEEEDAHEVPAEAPLEATAGDGDDTELEGDERSKADKDAEREAMEKACQDAMGLRATQTVAKPKPSQKARPKERSELPWKQPPAQPPTPREEGKGGNPTGVAAALAREVPRAGWMKKMAALVSHYERGDWDGCAERWTEQQGRGSLRDLIQQYEGVHGIRKVVTECMHGFVRAEWKEELQHCAKLLKLRPNSEVGKAAAETLLHRLHASDPLSPSQLTELYEAVEASDQPPELKNEMMDSVDAMQGATTTSRLVPKGTAFAHLSAYLNEEDWKRLEKGNTLDGQAILVHRLQSLGVRSLKETTNKTCVALLVQLHMKKGNPMPDAWTLYGLVNDIAKCFANYKLQAKIATQASYPYNPQDLGEEKLEKVYGKERPTGQHIFLGPMMHKIACRNTSALLKQLASRLRLSSSRPRDLPFPCSRHSGLSPRLRARCLLSGLSRPRCLPSDLSRHSCLPSPCRRRSGLSFSSSRSSCESMEMEQSFPLHSRALQTKAQQLRRPWCLSRPHSSKLCNGSLLPAAQVSQQLCAASDPAGGELEEAKPTLEELEAQALAELEGNKKSKAKAKAKAKGKAAGSQSKPQSKKGILKKPAAVESLQSYAGRLAAYNKATGEKRKCFGCGKCRGGPAGCAQCWNPLFQGMRFEGRAEYDKWAAKKTGAKK</sequence>
<feature type="region of interest" description="Disordered" evidence="1">
    <location>
        <begin position="657"/>
        <end position="690"/>
    </location>
</feature>
<accession>A0A1Q9D4Q7</accession>
<dbReference type="Proteomes" id="UP000186817">
    <property type="component" value="Unassembled WGS sequence"/>
</dbReference>
<evidence type="ECO:0000313" key="2">
    <source>
        <dbReference type="EMBL" id="OLP90145.1"/>
    </source>
</evidence>
<feature type="compositionally biased region" description="Basic residues" evidence="1">
    <location>
        <begin position="662"/>
        <end position="673"/>
    </location>
</feature>
<dbReference type="AlphaFoldDB" id="A0A1Q9D4Q7"/>
<comment type="caution">
    <text evidence="2">The sequence shown here is derived from an EMBL/GenBank/DDBJ whole genome shotgun (WGS) entry which is preliminary data.</text>
</comment>
<protein>
    <submittedName>
        <fullName evidence="2">Uncharacterized protein</fullName>
    </submittedName>
</protein>
<reference evidence="2 3" key="1">
    <citation type="submission" date="2016-02" db="EMBL/GenBank/DDBJ databases">
        <title>Genome analysis of coral dinoflagellate symbionts highlights evolutionary adaptations to a symbiotic lifestyle.</title>
        <authorList>
            <person name="Aranda M."/>
            <person name="Li Y."/>
            <person name="Liew Y.J."/>
            <person name="Baumgarten S."/>
            <person name="Simakov O."/>
            <person name="Wilson M."/>
            <person name="Piel J."/>
            <person name="Ashoor H."/>
            <person name="Bougouffa S."/>
            <person name="Bajic V.B."/>
            <person name="Ryu T."/>
            <person name="Ravasi T."/>
            <person name="Bayer T."/>
            <person name="Micklem G."/>
            <person name="Kim H."/>
            <person name="Bhak J."/>
            <person name="Lajeunesse T.C."/>
            <person name="Voolstra C.R."/>
        </authorList>
    </citation>
    <scope>NUCLEOTIDE SEQUENCE [LARGE SCALE GENOMIC DNA]</scope>
    <source>
        <strain evidence="2 3">CCMP2467</strain>
    </source>
</reference>
<dbReference type="EMBL" id="LSRX01000726">
    <property type="protein sequence ID" value="OLP90145.1"/>
    <property type="molecule type" value="Genomic_DNA"/>
</dbReference>
<name>A0A1Q9D4Q7_SYMMI</name>
<organism evidence="2 3">
    <name type="scientific">Symbiodinium microadriaticum</name>
    <name type="common">Dinoflagellate</name>
    <name type="synonym">Zooxanthella microadriatica</name>
    <dbReference type="NCBI Taxonomy" id="2951"/>
    <lineage>
        <taxon>Eukaryota</taxon>
        <taxon>Sar</taxon>
        <taxon>Alveolata</taxon>
        <taxon>Dinophyceae</taxon>
        <taxon>Suessiales</taxon>
        <taxon>Symbiodiniaceae</taxon>
        <taxon>Symbiodinium</taxon>
    </lineage>
</organism>
<feature type="compositionally biased region" description="Basic and acidic residues" evidence="1">
    <location>
        <begin position="133"/>
        <end position="151"/>
    </location>
</feature>
<evidence type="ECO:0000256" key="1">
    <source>
        <dbReference type="SAM" id="MobiDB-lite"/>
    </source>
</evidence>
<gene>
    <name evidence="2" type="ORF">AK812_SmicGene28322</name>
</gene>